<keyword evidence="4" id="KW-1185">Reference proteome</keyword>
<dbReference type="Proteomes" id="UP000077202">
    <property type="component" value="Unassembled WGS sequence"/>
</dbReference>
<feature type="compositionally biased region" description="Polar residues" evidence="1">
    <location>
        <begin position="472"/>
        <end position="488"/>
    </location>
</feature>
<name>A0A176VPU2_MARPO</name>
<feature type="compositionally biased region" description="Basic and acidic residues" evidence="1">
    <location>
        <begin position="434"/>
        <end position="449"/>
    </location>
</feature>
<feature type="compositionally biased region" description="Basic and acidic residues" evidence="1">
    <location>
        <begin position="350"/>
        <end position="363"/>
    </location>
</feature>
<feature type="compositionally biased region" description="Polar residues" evidence="1">
    <location>
        <begin position="89"/>
        <end position="99"/>
    </location>
</feature>
<evidence type="ECO:0000313" key="3">
    <source>
        <dbReference type="EMBL" id="OAE22311.1"/>
    </source>
</evidence>
<feature type="compositionally biased region" description="Acidic residues" evidence="1">
    <location>
        <begin position="75"/>
        <end position="84"/>
    </location>
</feature>
<feature type="compositionally biased region" description="Basic and acidic residues" evidence="1">
    <location>
        <begin position="39"/>
        <end position="57"/>
    </location>
</feature>
<feature type="compositionally biased region" description="Polar residues" evidence="1">
    <location>
        <begin position="592"/>
        <end position="612"/>
    </location>
</feature>
<feature type="region of interest" description="Disordered" evidence="1">
    <location>
        <begin position="546"/>
        <end position="612"/>
    </location>
</feature>
<evidence type="ECO:0000313" key="2">
    <source>
        <dbReference type="EMBL" id="BBN16554.1"/>
    </source>
</evidence>
<dbReference type="AlphaFoldDB" id="A0A176VPU2"/>
<reference evidence="2" key="2">
    <citation type="journal article" date="2019" name="Curr. Biol.">
        <title>Chromatin organization in early land plants reveals an ancestral association between H3K27me3, transposons, and constitutive heterochromatin.</title>
        <authorList>
            <person name="Montgomery S.A."/>
            <person name="Tanizawa Y."/>
            <person name="Galik B."/>
            <person name="Wang N."/>
            <person name="Ito T."/>
            <person name="Mochizuki T."/>
            <person name="Akimcheva S."/>
            <person name="Bowman J."/>
            <person name="Cognat V."/>
            <person name="Drouard L."/>
            <person name="Ekker H."/>
            <person name="Houng S."/>
            <person name="Kohchi T."/>
            <person name="Lin S."/>
            <person name="Liu L.D."/>
            <person name="Nakamura Y."/>
            <person name="Valeeva L.R."/>
            <person name="Shakirov E.V."/>
            <person name="Shippen D.E."/>
            <person name="Wei W."/>
            <person name="Yagura M."/>
            <person name="Yamaoka S."/>
            <person name="Yamato K.T."/>
            <person name="Liu C."/>
            <person name="Berger F."/>
        </authorList>
    </citation>
    <scope>NUCLEOTIDE SEQUENCE [LARGE SCALE GENOMIC DNA]</scope>
    <source>
        <strain evidence="2">Tak-1</strain>
    </source>
</reference>
<feature type="compositionally biased region" description="Polar residues" evidence="1">
    <location>
        <begin position="279"/>
        <end position="289"/>
    </location>
</feature>
<feature type="compositionally biased region" description="Polar residues" evidence="1">
    <location>
        <begin position="339"/>
        <end position="349"/>
    </location>
</feature>
<gene>
    <name evidence="3" type="ORF">AXG93_1504s1210</name>
    <name evidence="2" type="ORF">Mp_7g07330</name>
</gene>
<feature type="compositionally biased region" description="Basic and acidic residues" evidence="1">
    <location>
        <begin position="1"/>
        <end position="23"/>
    </location>
</feature>
<feature type="compositionally biased region" description="Basic and acidic residues" evidence="1">
    <location>
        <begin position="632"/>
        <end position="676"/>
    </location>
</feature>
<feature type="compositionally biased region" description="Polar residues" evidence="1">
    <location>
        <begin position="423"/>
        <end position="433"/>
    </location>
</feature>
<feature type="compositionally biased region" description="Basic and acidic residues" evidence="1">
    <location>
        <begin position="558"/>
        <end position="570"/>
    </location>
</feature>
<feature type="compositionally biased region" description="Basic and acidic residues" evidence="1">
    <location>
        <begin position="248"/>
        <end position="278"/>
    </location>
</feature>
<feature type="compositionally biased region" description="Basic and acidic residues" evidence="1">
    <location>
        <begin position="192"/>
        <end position="220"/>
    </location>
</feature>
<feature type="compositionally biased region" description="Polar residues" evidence="1">
    <location>
        <begin position="107"/>
        <end position="127"/>
    </location>
</feature>
<feature type="compositionally biased region" description="Basic residues" evidence="1">
    <location>
        <begin position="58"/>
        <end position="68"/>
    </location>
</feature>
<proteinExistence type="predicted"/>
<evidence type="ECO:0000313" key="5">
    <source>
        <dbReference type="Proteomes" id="UP001162541"/>
    </source>
</evidence>
<feature type="compositionally biased region" description="Basic and acidic residues" evidence="1">
    <location>
        <begin position="489"/>
        <end position="524"/>
    </location>
</feature>
<feature type="compositionally biased region" description="Basic and acidic residues" evidence="1">
    <location>
        <begin position="134"/>
        <end position="153"/>
    </location>
</feature>
<evidence type="ECO:0000313" key="4">
    <source>
        <dbReference type="Proteomes" id="UP000077202"/>
    </source>
</evidence>
<feature type="region of interest" description="Disordered" evidence="1">
    <location>
        <begin position="1"/>
        <end position="532"/>
    </location>
</feature>
<feature type="compositionally biased region" description="Polar residues" evidence="1">
    <location>
        <begin position="390"/>
        <end position="403"/>
    </location>
</feature>
<feature type="compositionally biased region" description="Basic and acidic residues" evidence="1">
    <location>
        <begin position="292"/>
        <end position="303"/>
    </location>
</feature>
<evidence type="ECO:0000256" key="1">
    <source>
        <dbReference type="SAM" id="MobiDB-lite"/>
    </source>
</evidence>
<accession>A0A176VPU2</accession>
<dbReference type="Proteomes" id="UP001162541">
    <property type="component" value="Chromosome 7"/>
</dbReference>
<reference evidence="3 4" key="1">
    <citation type="submission" date="2016-03" db="EMBL/GenBank/DDBJ databases">
        <title>Mechanisms controlling the formation of the plant cell surface in tip-growing cells are functionally conserved among land plants.</title>
        <authorList>
            <person name="Honkanen S."/>
            <person name="Jones V.A."/>
            <person name="Morieri G."/>
            <person name="Champion C."/>
            <person name="Hetherington A.J."/>
            <person name="Kelly S."/>
            <person name="Saint-Marcoux D."/>
            <person name="Proust H."/>
            <person name="Prescott H."/>
            <person name="Dolan L."/>
        </authorList>
    </citation>
    <scope>NUCLEOTIDE SEQUENCE [LARGE SCALE GENOMIC DNA]</scope>
    <source>
        <strain evidence="4">cv. Tak-1 and cv. Tak-2</strain>
        <tissue evidence="3">Whole gametophyte</tissue>
    </source>
</reference>
<feature type="compositionally biased region" description="Polar residues" evidence="1">
    <location>
        <begin position="155"/>
        <end position="168"/>
    </location>
</feature>
<sequence length="676" mass="73400">MDQPQHSRPEDSFDVSAADREVEGMSINNPGDQTGDSDNGPHGEKKSLMSKMKDKAKDKMHKLKTKLKKDKDSDASEGTEEDTDHFDSDAQTPHQTATSGIAADGSYVNNGKSQDSFGVSPSRSSAYPNVGDEPQQREYDNFLRSTKGEHDGSSHGLTSVPTDYSSPRASVDATMPSSLIEHGSVSDVGEQSSHDLGEIPEKPKEEDKVVATEEPEERRFSNSSFGQFGESVEDTSPPTKQEQEDMDAIERDSMSQELGDESRETKFTKQSSWKETDLSSKSSANSQLPSGEGKRSFTEKADNELPNDEAAVSQNESKDIAQGESDTPSFTEKADRELPSSTDEAVTSRGSEKGSKFPLRDPDVELPVPQRAELSESMFSSSDAADLRSTADSTGVQEPTYNQGPGVPGVSGRDYDGEGARLSSPSSKDTSTNDQDKVGEEAEPAREVFLDPELDESSLEKQTPEVADKEGNSSPSHYTDEFGQQQEKYAQDAHLDFDDASDEVDRVNKDSEKVSLEDNSEEGKSPVSSVTSVLGSAVGTIGAKIGYLPADDQTENLSETKEGSGEHEKQSQSWAQWASEKTNFSPKHESTVPITPQNSTVENLQSDSSTAPQNWISKAVDLLYGNSGGSSNKEEEDKIEVNGEKNNEALDEVERNSEKMGAKRQEVDDKSPAFVQ</sequence>
<dbReference type="EMBL" id="AP019872">
    <property type="protein sequence ID" value="BBN16554.1"/>
    <property type="molecule type" value="Genomic_DNA"/>
</dbReference>
<reference evidence="5" key="3">
    <citation type="journal article" date="2020" name="Curr. Biol.">
        <title>Chromatin organization in early land plants reveals an ancestral association between H3K27me3, transposons, and constitutive heterochromatin.</title>
        <authorList>
            <person name="Montgomery S.A."/>
            <person name="Tanizawa Y."/>
            <person name="Galik B."/>
            <person name="Wang N."/>
            <person name="Ito T."/>
            <person name="Mochizuki T."/>
            <person name="Akimcheva S."/>
            <person name="Bowman J.L."/>
            <person name="Cognat V."/>
            <person name="Marechal-Drouard L."/>
            <person name="Ekker H."/>
            <person name="Hong S.F."/>
            <person name="Kohchi T."/>
            <person name="Lin S.S."/>
            <person name="Liu L.D."/>
            <person name="Nakamura Y."/>
            <person name="Valeeva L.R."/>
            <person name="Shakirov E.V."/>
            <person name="Shippen D.E."/>
            <person name="Wei W.L."/>
            <person name="Yagura M."/>
            <person name="Yamaoka S."/>
            <person name="Yamato K.T."/>
            <person name="Liu C."/>
            <person name="Berger F."/>
        </authorList>
    </citation>
    <scope>NUCLEOTIDE SEQUENCE [LARGE SCALE GENOMIC DNA]</scope>
    <source>
        <strain evidence="5">Tak-1</strain>
    </source>
</reference>
<organism evidence="3 4">
    <name type="scientific">Marchantia polymorpha subsp. ruderalis</name>
    <dbReference type="NCBI Taxonomy" id="1480154"/>
    <lineage>
        <taxon>Eukaryota</taxon>
        <taxon>Viridiplantae</taxon>
        <taxon>Streptophyta</taxon>
        <taxon>Embryophyta</taxon>
        <taxon>Marchantiophyta</taxon>
        <taxon>Marchantiopsida</taxon>
        <taxon>Marchantiidae</taxon>
        <taxon>Marchantiales</taxon>
        <taxon>Marchantiaceae</taxon>
        <taxon>Marchantia</taxon>
    </lineage>
</organism>
<feature type="compositionally biased region" description="Polar residues" evidence="1">
    <location>
        <begin position="571"/>
        <end position="585"/>
    </location>
</feature>
<feature type="region of interest" description="Disordered" evidence="1">
    <location>
        <begin position="625"/>
        <end position="676"/>
    </location>
</feature>
<dbReference type="EMBL" id="LVLJ01003222">
    <property type="protein sequence ID" value="OAE22311.1"/>
    <property type="molecule type" value="Genomic_DNA"/>
</dbReference>
<protein>
    <submittedName>
        <fullName evidence="3">Uncharacterized protein</fullName>
    </submittedName>
</protein>
<feature type="compositionally biased region" description="Polar residues" evidence="1">
    <location>
        <begin position="26"/>
        <end position="37"/>
    </location>
</feature>
<feature type="compositionally biased region" description="Basic and acidic residues" evidence="1">
    <location>
        <begin position="458"/>
        <end position="471"/>
    </location>
</feature>